<dbReference type="AlphaFoldDB" id="A0A9J6D578"/>
<comment type="caution">
    <text evidence="1">The sequence shown here is derived from an EMBL/GenBank/DDBJ whole genome shotgun (WGS) entry which is preliminary data.</text>
</comment>
<dbReference type="Proteomes" id="UP000821866">
    <property type="component" value="Chromosome 9"/>
</dbReference>
<name>A0A9J6D578_RHIMP</name>
<reference evidence="1" key="1">
    <citation type="journal article" date="2020" name="Cell">
        <title>Large-Scale Comparative Analyses of Tick Genomes Elucidate Their Genetic Diversity and Vector Capacities.</title>
        <authorList>
            <consortium name="Tick Genome and Microbiome Consortium (TIGMIC)"/>
            <person name="Jia N."/>
            <person name="Wang J."/>
            <person name="Shi W."/>
            <person name="Du L."/>
            <person name="Sun Y."/>
            <person name="Zhan W."/>
            <person name="Jiang J.F."/>
            <person name="Wang Q."/>
            <person name="Zhang B."/>
            <person name="Ji P."/>
            <person name="Bell-Sakyi L."/>
            <person name="Cui X.M."/>
            <person name="Yuan T.T."/>
            <person name="Jiang B.G."/>
            <person name="Yang W.F."/>
            <person name="Lam T.T."/>
            <person name="Chang Q.C."/>
            <person name="Ding S.J."/>
            <person name="Wang X.J."/>
            <person name="Zhu J.G."/>
            <person name="Ruan X.D."/>
            <person name="Zhao L."/>
            <person name="Wei J.T."/>
            <person name="Ye R.Z."/>
            <person name="Que T.C."/>
            <person name="Du C.H."/>
            <person name="Zhou Y.H."/>
            <person name="Cheng J.X."/>
            <person name="Dai P.F."/>
            <person name="Guo W.B."/>
            <person name="Han X.H."/>
            <person name="Huang E.J."/>
            <person name="Li L.F."/>
            <person name="Wei W."/>
            <person name="Gao Y.C."/>
            <person name="Liu J.Z."/>
            <person name="Shao H.Z."/>
            <person name="Wang X."/>
            <person name="Wang C.C."/>
            <person name="Yang T.C."/>
            <person name="Huo Q.B."/>
            <person name="Li W."/>
            <person name="Chen H.Y."/>
            <person name="Chen S.E."/>
            <person name="Zhou L.G."/>
            <person name="Ni X.B."/>
            <person name="Tian J.H."/>
            <person name="Sheng Y."/>
            <person name="Liu T."/>
            <person name="Pan Y.S."/>
            <person name="Xia L.Y."/>
            <person name="Li J."/>
            <person name="Zhao F."/>
            <person name="Cao W.C."/>
        </authorList>
    </citation>
    <scope>NUCLEOTIDE SEQUENCE</scope>
    <source>
        <strain evidence="1">Rmic-2018</strain>
    </source>
</reference>
<evidence type="ECO:0008006" key="3">
    <source>
        <dbReference type="Google" id="ProtNLM"/>
    </source>
</evidence>
<gene>
    <name evidence="1" type="ORF">HPB51_013125</name>
</gene>
<sequence length="152" mass="17613">MIGWVSNRRSGLKEEELLRLVEACVISQRTYHLPFQRLTQSQQRRIDAMIRKATELVHGVPNYASTRLLLKLGTHNTLSKLLEANWFSQRKRLLLTPTGRNLLSRLGYPVPPLEIETRPTPLSPAIRKILSVHPLSRNMRPQHDKSRHKSRV</sequence>
<keyword evidence="2" id="KW-1185">Reference proteome</keyword>
<dbReference type="VEuPathDB" id="VectorBase:LOC119168713"/>
<organism evidence="1 2">
    <name type="scientific">Rhipicephalus microplus</name>
    <name type="common">Cattle tick</name>
    <name type="synonym">Boophilus microplus</name>
    <dbReference type="NCBI Taxonomy" id="6941"/>
    <lineage>
        <taxon>Eukaryota</taxon>
        <taxon>Metazoa</taxon>
        <taxon>Ecdysozoa</taxon>
        <taxon>Arthropoda</taxon>
        <taxon>Chelicerata</taxon>
        <taxon>Arachnida</taxon>
        <taxon>Acari</taxon>
        <taxon>Parasitiformes</taxon>
        <taxon>Ixodida</taxon>
        <taxon>Ixodoidea</taxon>
        <taxon>Ixodidae</taxon>
        <taxon>Rhipicephalinae</taxon>
        <taxon>Rhipicephalus</taxon>
        <taxon>Boophilus</taxon>
    </lineage>
</organism>
<proteinExistence type="predicted"/>
<dbReference type="EMBL" id="JABSTU010000011">
    <property type="protein sequence ID" value="KAH8009217.1"/>
    <property type="molecule type" value="Genomic_DNA"/>
</dbReference>
<evidence type="ECO:0000313" key="1">
    <source>
        <dbReference type="EMBL" id="KAH8009217.1"/>
    </source>
</evidence>
<reference evidence="1" key="2">
    <citation type="submission" date="2021-09" db="EMBL/GenBank/DDBJ databases">
        <authorList>
            <person name="Jia N."/>
            <person name="Wang J."/>
            <person name="Shi W."/>
            <person name="Du L."/>
            <person name="Sun Y."/>
            <person name="Zhan W."/>
            <person name="Jiang J."/>
            <person name="Wang Q."/>
            <person name="Zhang B."/>
            <person name="Ji P."/>
            <person name="Sakyi L.B."/>
            <person name="Cui X."/>
            <person name="Yuan T."/>
            <person name="Jiang B."/>
            <person name="Yang W."/>
            <person name="Lam T.T.-Y."/>
            <person name="Chang Q."/>
            <person name="Ding S."/>
            <person name="Wang X."/>
            <person name="Zhu J."/>
            <person name="Ruan X."/>
            <person name="Zhao L."/>
            <person name="Wei J."/>
            <person name="Que T."/>
            <person name="Du C."/>
            <person name="Cheng J."/>
            <person name="Dai P."/>
            <person name="Han X."/>
            <person name="Huang E."/>
            <person name="Gao Y."/>
            <person name="Liu J."/>
            <person name="Shao H."/>
            <person name="Ye R."/>
            <person name="Li L."/>
            <person name="Wei W."/>
            <person name="Wang X."/>
            <person name="Wang C."/>
            <person name="Huo Q."/>
            <person name="Li W."/>
            <person name="Guo W."/>
            <person name="Chen H."/>
            <person name="Chen S."/>
            <person name="Zhou L."/>
            <person name="Zhou L."/>
            <person name="Ni X."/>
            <person name="Tian J."/>
            <person name="Zhou Y."/>
            <person name="Sheng Y."/>
            <person name="Liu T."/>
            <person name="Pan Y."/>
            <person name="Xia L."/>
            <person name="Li J."/>
            <person name="Zhao F."/>
            <person name="Cao W."/>
        </authorList>
    </citation>
    <scope>NUCLEOTIDE SEQUENCE</scope>
    <source>
        <strain evidence="1">Rmic-2018</strain>
        <tissue evidence="1">Larvae</tissue>
    </source>
</reference>
<protein>
    <recommendedName>
        <fullName evidence="3">Tick transposon</fullName>
    </recommendedName>
</protein>
<accession>A0A9J6D578</accession>
<evidence type="ECO:0000313" key="2">
    <source>
        <dbReference type="Proteomes" id="UP000821866"/>
    </source>
</evidence>